<dbReference type="InterPro" id="IPR001789">
    <property type="entry name" value="Sig_transdc_resp-reg_receiver"/>
</dbReference>
<dbReference type="GO" id="GO:0000156">
    <property type="term" value="F:phosphorelay response regulator activity"/>
    <property type="evidence" value="ECO:0007669"/>
    <property type="project" value="InterPro"/>
</dbReference>
<reference evidence="4 5" key="1">
    <citation type="submission" date="2019-06" db="EMBL/GenBank/DDBJ databases">
        <title>Complete genome sequence of Antarcticibacterium flavum KCTC 52984T from an Antarctic marine sediment.</title>
        <authorList>
            <person name="Lee Y.M."/>
            <person name="Shin S.C."/>
        </authorList>
    </citation>
    <scope>NUCLEOTIDE SEQUENCE [LARGE SCALE GENOMIC DNA]</scope>
    <source>
        <strain evidence="4 5">KCTC 52984</strain>
    </source>
</reference>
<evidence type="ECO:0000313" key="4">
    <source>
        <dbReference type="EMBL" id="QCY71061.1"/>
    </source>
</evidence>
<accession>A0A5B7X8W0</accession>
<dbReference type="AlphaFoldDB" id="A0A5B7X8W0"/>
<gene>
    <name evidence="4" type="ORF">FHG64_17575</name>
</gene>
<dbReference type="InterPro" id="IPR011006">
    <property type="entry name" value="CheY-like_superfamily"/>
</dbReference>
<dbReference type="EMBL" id="CP040812">
    <property type="protein sequence ID" value="QCY71061.1"/>
    <property type="molecule type" value="Genomic_DNA"/>
</dbReference>
<dbReference type="PANTHER" id="PTHR37299">
    <property type="entry name" value="TRANSCRIPTIONAL REGULATOR-RELATED"/>
    <property type="match status" value="1"/>
</dbReference>
<dbReference type="KEGG" id="afla:FHG64_17575"/>
<dbReference type="OrthoDB" id="2168082at2"/>
<dbReference type="InterPro" id="IPR007492">
    <property type="entry name" value="LytTR_DNA-bd_dom"/>
</dbReference>
<feature type="domain" description="Response regulatory" evidence="2">
    <location>
        <begin position="6"/>
        <end position="117"/>
    </location>
</feature>
<keyword evidence="5" id="KW-1185">Reference proteome</keyword>
<dbReference type="Proteomes" id="UP000309016">
    <property type="component" value="Chromosome"/>
</dbReference>
<dbReference type="Pfam" id="PF04397">
    <property type="entry name" value="LytTR"/>
    <property type="match status" value="1"/>
</dbReference>
<feature type="domain" description="HTH LytTR-type" evidence="3">
    <location>
        <begin position="139"/>
        <end position="237"/>
    </location>
</feature>
<protein>
    <submittedName>
        <fullName evidence="4">Response regulator transcription factor</fullName>
    </submittedName>
</protein>
<evidence type="ECO:0000259" key="3">
    <source>
        <dbReference type="PROSITE" id="PS50930"/>
    </source>
</evidence>
<proteinExistence type="predicted"/>
<dbReference type="PROSITE" id="PS50930">
    <property type="entry name" value="HTH_LYTTR"/>
    <property type="match status" value="1"/>
</dbReference>
<name>A0A5B7X8W0_9FLAO</name>
<dbReference type="Gene3D" id="3.40.50.2300">
    <property type="match status" value="1"/>
</dbReference>
<evidence type="ECO:0000259" key="2">
    <source>
        <dbReference type="PROSITE" id="PS50110"/>
    </source>
</evidence>
<dbReference type="PANTHER" id="PTHR37299:SF1">
    <property type="entry name" value="STAGE 0 SPORULATION PROTEIN A HOMOLOG"/>
    <property type="match status" value="1"/>
</dbReference>
<dbReference type="SMART" id="SM00850">
    <property type="entry name" value="LytTR"/>
    <property type="match status" value="1"/>
</dbReference>
<dbReference type="SUPFAM" id="SSF52172">
    <property type="entry name" value="CheY-like"/>
    <property type="match status" value="1"/>
</dbReference>
<evidence type="ECO:0000256" key="1">
    <source>
        <dbReference type="PROSITE-ProRule" id="PRU00169"/>
    </source>
</evidence>
<dbReference type="SMART" id="SM00448">
    <property type="entry name" value="REC"/>
    <property type="match status" value="1"/>
</dbReference>
<dbReference type="InterPro" id="IPR046947">
    <property type="entry name" value="LytR-like"/>
</dbReference>
<dbReference type="PROSITE" id="PS50110">
    <property type="entry name" value="RESPONSE_REGULATORY"/>
    <property type="match status" value="1"/>
</dbReference>
<evidence type="ECO:0000313" key="5">
    <source>
        <dbReference type="Proteomes" id="UP000309016"/>
    </source>
</evidence>
<feature type="modified residue" description="4-aspartylphosphate" evidence="1">
    <location>
        <position position="57"/>
    </location>
</feature>
<keyword evidence="1" id="KW-0597">Phosphoprotein</keyword>
<dbReference type="Gene3D" id="2.40.50.1020">
    <property type="entry name" value="LytTr DNA-binding domain"/>
    <property type="match status" value="1"/>
</dbReference>
<dbReference type="RefSeq" id="WP_139067611.1">
    <property type="nucleotide sequence ID" value="NZ_CP040812.1"/>
</dbReference>
<dbReference type="GO" id="GO:0003677">
    <property type="term" value="F:DNA binding"/>
    <property type="evidence" value="ECO:0007669"/>
    <property type="project" value="InterPro"/>
</dbReference>
<organism evidence="4 5">
    <name type="scientific">Antarcticibacterium flavum</name>
    <dbReference type="NCBI Taxonomy" id="2058175"/>
    <lineage>
        <taxon>Bacteria</taxon>
        <taxon>Pseudomonadati</taxon>
        <taxon>Bacteroidota</taxon>
        <taxon>Flavobacteriia</taxon>
        <taxon>Flavobacteriales</taxon>
        <taxon>Flavobacteriaceae</taxon>
        <taxon>Antarcticibacterium</taxon>
    </lineage>
</organism>
<sequence>MANKISCIIVDDEPTAREVIAAHLARIQQVEVLGSCKSAATAFRLINTHKIDLIFLDINMPEISGLSFARSINPEIKVIFTTAYREYAADGFDLQAVDYLLKPISFERLLRAVNTFSTNNFKEGAQQFSPEKEVQQDFMFVRADRKMIRVNFDDICYIESLSDYLKIHTQTNTIVIRETISNIEQQLPNLEFLRVHRSFIISLAALESYTNEYAEIAGQAIPISRSYKSAVLEKLEKWAMD</sequence>
<dbReference type="Pfam" id="PF00072">
    <property type="entry name" value="Response_reg"/>
    <property type="match status" value="1"/>
</dbReference>